<evidence type="ECO:0000313" key="2">
    <source>
        <dbReference type="Proteomes" id="UP000827721"/>
    </source>
</evidence>
<dbReference type="Proteomes" id="UP000827721">
    <property type="component" value="Unassembled WGS sequence"/>
</dbReference>
<reference evidence="1 2" key="1">
    <citation type="submission" date="2021-02" db="EMBL/GenBank/DDBJ databases">
        <title>Plant Genome Project.</title>
        <authorList>
            <person name="Zhang R.-G."/>
        </authorList>
    </citation>
    <scope>NUCLEOTIDE SEQUENCE [LARGE SCALE GENOMIC DNA]</scope>
    <source>
        <tissue evidence="1">Leaves</tissue>
    </source>
</reference>
<proteinExistence type="predicted"/>
<protein>
    <submittedName>
        <fullName evidence="1">Uncharacterized protein</fullName>
    </submittedName>
</protein>
<keyword evidence="2" id="KW-1185">Reference proteome</keyword>
<accession>A0ABQ8HYA3</accession>
<dbReference type="EMBL" id="JAFEMO010000006">
    <property type="protein sequence ID" value="KAH7569296.1"/>
    <property type="molecule type" value="Genomic_DNA"/>
</dbReference>
<comment type="caution">
    <text evidence="1">The sequence shown here is derived from an EMBL/GenBank/DDBJ whole genome shotgun (WGS) entry which is preliminary data.</text>
</comment>
<dbReference type="PANTHER" id="PTHR36811:SF2">
    <property type="entry name" value="OS08G0444440 PROTEIN"/>
    <property type="match status" value="1"/>
</dbReference>
<name>A0ABQ8HYA3_9ROSI</name>
<organism evidence="1 2">
    <name type="scientific">Xanthoceras sorbifolium</name>
    <dbReference type="NCBI Taxonomy" id="99658"/>
    <lineage>
        <taxon>Eukaryota</taxon>
        <taxon>Viridiplantae</taxon>
        <taxon>Streptophyta</taxon>
        <taxon>Embryophyta</taxon>
        <taxon>Tracheophyta</taxon>
        <taxon>Spermatophyta</taxon>
        <taxon>Magnoliopsida</taxon>
        <taxon>eudicotyledons</taxon>
        <taxon>Gunneridae</taxon>
        <taxon>Pentapetalae</taxon>
        <taxon>rosids</taxon>
        <taxon>malvids</taxon>
        <taxon>Sapindales</taxon>
        <taxon>Sapindaceae</taxon>
        <taxon>Xanthoceroideae</taxon>
        <taxon>Xanthoceras</taxon>
    </lineage>
</organism>
<sequence length="153" mass="16759">MFAPLINSPSKINSASATGIEMKEPIKGKKKRLLKKAMDYLKSNSYMYGSLFASQLISSPSKGPIRYVKRVTTEISTRTLTIEDKQPAIQSANVIAEDQLLEGNLPDTGISNPCTSSHSHREVVKNMLYANCRSSSVSGNGVLDSRPRKLLVD</sequence>
<gene>
    <name evidence="1" type="ORF">JRO89_XS06G0139300</name>
</gene>
<dbReference type="PANTHER" id="PTHR36811">
    <property type="entry name" value="OS08G0444440 PROTEIN"/>
    <property type="match status" value="1"/>
</dbReference>
<evidence type="ECO:0000313" key="1">
    <source>
        <dbReference type="EMBL" id="KAH7569296.1"/>
    </source>
</evidence>